<dbReference type="Gene3D" id="3.30.460.10">
    <property type="entry name" value="Beta Polymerase, domain 2"/>
    <property type="match status" value="1"/>
</dbReference>
<dbReference type="RefSeq" id="WP_124341704.1">
    <property type="nucleotide sequence ID" value="NZ_BHYL01000053.1"/>
</dbReference>
<sequence length="275" mass="28626">MLSDARLRDVAERLVEVPGVRAVVLGGSRARGDHAAESDVDLGLYYRPPLDVDALGAVVREIAGPEAQVTAPGAWGPWVDGGGWLHVDSTAVDVLYRDLDRVRRSWQEAQEGRFAWHAQAGHPLGVPSFAYAGEVAAAVVLADPSGEVAALHDEASAYPPALRDAVVGGLWEAAFSVDVAAKAVGRGDSAYVAGCLFRAVLLCAHALHAHAGRWVTNEKGAVAAAGRLPDAPRDFGVRAQALCAAVGADPDALRATLTAARDLVDETATVCMEGS</sequence>
<evidence type="ECO:0000313" key="3">
    <source>
        <dbReference type="Proteomes" id="UP000288246"/>
    </source>
</evidence>
<protein>
    <recommendedName>
        <fullName evidence="1">Polymerase nucleotidyl transferase domain-containing protein</fullName>
    </recommendedName>
</protein>
<gene>
    <name evidence="2" type="ORF">CTKZ_07260</name>
</gene>
<evidence type="ECO:0000313" key="2">
    <source>
        <dbReference type="EMBL" id="GCD19164.1"/>
    </source>
</evidence>
<name>A0A401UX12_9CELL</name>
<dbReference type="GO" id="GO:0016779">
    <property type="term" value="F:nucleotidyltransferase activity"/>
    <property type="evidence" value="ECO:0007669"/>
    <property type="project" value="InterPro"/>
</dbReference>
<keyword evidence="3" id="KW-1185">Reference proteome</keyword>
<evidence type="ECO:0000259" key="1">
    <source>
        <dbReference type="Pfam" id="PF01909"/>
    </source>
</evidence>
<dbReference type="CDD" id="cd05403">
    <property type="entry name" value="NT_KNTase_like"/>
    <property type="match status" value="1"/>
</dbReference>
<dbReference type="OrthoDB" id="5176171at2"/>
<accession>A0A401UX12</accession>
<dbReference type="SUPFAM" id="SSF81301">
    <property type="entry name" value="Nucleotidyltransferase"/>
    <property type="match status" value="1"/>
</dbReference>
<organism evidence="2 3">
    <name type="scientific">Cellulomonas algicola</name>
    <dbReference type="NCBI Taxonomy" id="2071633"/>
    <lineage>
        <taxon>Bacteria</taxon>
        <taxon>Bacillati</taxon>
        <taxon>Actinomycetota</taxon>
        <taxon>Actinomycetes</taxon>
        <taxon>Micrococcales</taxon>
        <taxon>Cellulomonadaceae</taxon>
        <taxon>Cellulomonas</taxon>
    </lineage>
</organism>
<dbReference type="InterPro" id="IPR002934">
    <property type="entry name" value="Polymerase_NTP_transf_dom"/>
</dbReference>
<proteinExistence type="predicted"/>
<dbReference type="AlphaFoldDB" id="A0A401UX12"/>
<dbReference type="InterPro" id="IPR043519">
    <property type="entry name" value="NT_sf"/>
</dbReference>
<dbReference type="EMBL" id="BHYL01000053">
    <property type="protein sequence ID" value="GCD19164.1"/>
    <property type="molecule type" value="Genomic_DNA"/>
</dbReference>
<dbReference type="Proteomes" id="UP000288246">
    <property type="component" value="Unassembled WGS sequence"/>
</dbReference>
<dbReference type="Pfam" id="PF01909">
    <property type="entry name" value="NTP_transf_2"/>
    <property type="match status" value="1"/>
</dbReference>
<comment type="caution">
    <text evidence="2">The sequence shown here is derived from an EMBL/GenBank/DDBJ whole genome shotgun (WGS) entry which is preliminary data.</text>
</comment>
<feature type="domain" description="Polymerase nucleotidyl transferase" evidence="1">
    <location>
        <begin position="9"/>
        <end position="51"/>
    </location>
</feature>
<reference evidence="2 3" key="1">
    <citation type="submission" date="2018-11" db="EMBL/GenBank/DDBJ databases">
        <title>Draft genome sequence of Cellulomonas takizawaensis strain TKZ-21.</title>
        <authorList>
            <person name="Yamamura H."/>
            <person name="Hayashi T."/>
            <person name="Hamada M."/>
            <person name="Serisawa Y."/>
            <person name="Matsuyama K."/>
            <person name="Nakagawa Y."/>
            <person name="Otoguro M."/>
            <person name="Yanagida F."/>
            <person name="Hayakawa M."/>
        </authorList>
    </citation>
    <scope>NUCLEOTIDE SEQUENCE [LARGE SCALE GENOMIC DNA]</scope>
    <source>
        <strain evidence="2 3">TKZ-21</strain>
    </source>
</reference>